<dbReference type="AlphaFoldDB" id="A0A1F6CLF7"/>
<dbReference type="EMBL" id="MFKW01000057">
    <property type="protein sequence ID" value="OGG50073.1"/>
    <property type="molecule type" value="Genomic_DNA"/>
</dbReference>
<protein>
    <submittedName>
        <fullName evidence="1">Uncharacterized protein</fullName>
    </submittedName>
</protein>
<proteinExistence type="predicted"/>
<gene>
    <name evidence="1" type="ORF">A2704_05995</name>
</gene>
<reference evidence="1 2" key="1">
    <citation type="journal article" date="2016" name="Nat. Commun.">
        <title>Thousands of microbial genomes shed light on interconnected biogeochemical processes in an aquifer system.</title>
        <authorList>
            <person name="Anantharaman K."/>
            <person name="Brown C.T."/>
            <person name="Hug L.A."/>
            <person name="Sharon I."/>
            <person name="Castelle C.J."/>
            <person name="Probst A.J."/>
            <person name="Thomas B.C."/>
            <person name="Singh A."/>
            <person name="Wilkins M.J."/>
            <person name="Karaoz U."/>
            <person name="Brodie E.L."/>
            <person name="Williams K.H."/>
            <person name="Hubbard S.S."/>
            <person name="Banfield J.F."/>
        </authorList>
    </citation>
    <scope>NUCLEOTIDE SEQUENCE [LARGE SCALE GENOMIC DNA]</scope>
</reference>
<dbReference type="Proteomes" id="UP000176445">
    <property type="component" value="Unassembled WGS sequence"/>
</dbReference>
<name>A0A1F6CLF7_9BACT</name>
<evidence type="ECO:0000313" key="2">
    <source>
        <dbReference type="Proteomes" id="UP000176445"/>
    </source>
</evidence>
<sequence>MRINDVFVPVRILEAHRTRLLIPVLTGEGMTEMLNHVARDKAYKKLDALGRLCLAREMLVSVTASVQDLVTHELIDVKRGKLVLREAAAWLIGYIKPLLKRLQK</sequence>
<organism evidence="1 2">
    <name type="scientific">Candidatus Kaiserbacteria bacterium RIFCSPHIGHO2_01_FULL_54_36b</name>
    <dbReference type="NCBI Taxonomy" id="1798483"/>
    <lineage>
        <taxon>Bacteria</taxon>
        <taxon>Candidatus Kaiseribacteriota</taxon>
    </lineage>
</organism>
<evidence type="ECO:0000313" key="1">
    <source>
        <dbReference type="EMBL" id="OGG50073.1"/>
    </source>
</evidence>
<accession>A0A1F6CLF7</accession>
<comment type="caution">
    <text evidence="1">The sequence shown here is derived from an EMBL/GenBank/DDBJ whole genome shotgun (WGS) entry which is preliminary data.</text>
</comment>